<comment type="caution">
    <text evidence="3">The sequence shown here is derived from an EMBL/GenBank/DDBJ whole genome shotgun (WGS) entry which is preliminary data.</text>
</comment>
<evidence type="ECO:0000313" key="3">
    <source>
        <dbReference type="EMBL" id="TSD62609.1"/>
    </source>
</evidence>
<accession>A0A554S8D0</accession>
<feature type="region of interest" description="Disordered" evidence="1">
    <location>
        <begin position="28"/>
        <end position="54"/>
    </location>
</feature>
<feature type="chain" id="PRO_5039148281" description="DUF3558 domain-containing protein" evidence="2">
    <location>
        <begin position="27"/>
        <end position="220"/>
    </location>
</feature>
<feature type="compositionally biased region" description="Low complexity" evidence="1">
    <location>
        <begin position="41"/>
        <end position="51"/>
    </location>
</feature>
<dbReference type="OrthoDB" id="9880754at2"/>
<name>A0A554S8D0_9ACTN</name>
<keyword evidence="4" id="KW-1185">Reference proteome</keyword>
<organism evidence="3 4">
    <name type="scientific">Aeromicrobium piscarium</name>
    <dbReference type="NCBI Taxonomy" id="2590901"/>
    <lineage>
        <taxon>Bacteria</taxon>
        <taxon>Bacillati</taxon>
        <taxon>Actinomycetota</taxon>
        <taxon>Actinomycetes</taxon>
        <taxon>Propionibacteriales</taxon>
        <taxon>Nocardioidaceae</taxon>
        <taxon>Aeromicrobium</taxon>
    </lineage>
</organism>
<evidence type="ECO:0000256" key="1">
    <source>
        <dbReference type="SAM" id="MobiDB-lite"/>
    </source>
</evidence>
<reference evidence="3 4" key="1">
    <citation type="submission" date="2019-07" db="EMBL/GenBank/DDBJ databases">
        <authorList>
            <person name="Zhao L.H."/>
        </authorList>
    </citation>
    <scope>NUCLEOTIDE SEQUENCE [LARGE SCALE GENOMIC DNA]</scope>
    <source>
        <strain evidence="3 4">Co35</strain>
    </source>
</reference>
<proteinExistence type="predicted"/>
<dbReference type="AlphaFoldDB" id="A0A554S8D0"/>
<evidence type="ECO:0000256" key="2">
    <source>
        <dbReference type="SAM" id="SignalP"/>
    </source>
</evidence>
<dbReference type="Proteomes" id="UP000316988">
    <property type="component" value="Unassembled WGS sequence"/>
</dbReference>
<dbReference type="RefSeq" id="WP_143913721.1">
    <property type="nucleotide sequence ID" value="NZ_VLNT01000008.1"/>
</dbReference>
<sequence>MRQHLTARTGRLGATLLLAMALTACGGGGGDGDQDSETAEAPETSEAVSAPQWRDGVREAAADEFDELCAEQFPDDIVEEFARFTGSEFMRAEMIAPVDHQVLACEYQADDLQILEIVVDRDDASTCERLMNEDQDGYSADRDLYTSEQISDGSAFRQVHGCLDGTISISATVSGLDEEPGADLLEDDSFVTALVEDLRDSFAAWQADAEEARTTTVEQR</sequence>
<evidence type="ECO:0008006" key="5">
    <source>
        <dbReference type="Google" id="ProtNLM"/>
    </source>
</evidence>
<keyword evidence="2" id="KW-0732">Signal</keyword>
<gene>
    <name evidence="3" type="ORF">FNM00_11695</name>
</gene>
<protein>
    <recommendedName>
        <fullName evidence="5">DUF3558 domain-containing protein</fullName>
    </recommendedName>
</protein>
<dbReference type="EMBL" id="VLNT01000008">
    <property type="protein sequence ID" value="TSD62609.1"/>
    <property type="molecule type" value="Genomic_DNA"/>
</dbReference>
<evidence type="ECO:0000313" key="4">
    <source>
        <dbReference type="Proteomes" id="UP000316988"/>
    </source>
</evidence>
<dbReference type="PROSITE" id="PS51257">
    <property type="entry name" value="PROKAR_LIPOPROTEIN"/>
    <property type="match status" value="1"/>
</dbReference>
<feature type="signal peptide" evidence="2">
    <location>
        <begin position="1"/>
        <end position="26"/>
    </location>
</feature>